<dbReference type="EMBL" id="JANVFS010000018">
    <property type="protein sequence ID" value="KAJ4477833.1"/>
    <property type="molecule type" value="Genomic_DNA"/>
</dbReference>
<evidence type="ECO:0000256" key="2">
    <source>
        <dbReference type="SAM" id="Phobius"/>
    </source>
</evidence>
<reference evidence="3" key="2">
    <citation type="journal article" date="2023" name="Proc. Natl. Acad. Sci. U.S.A.">
        <title>A global phylogenomic analysis of the shiitake genus Lentinula.</title>
        <authorList>
            <person name="Sierra-Patev S."/>
            <person name="Min B."/>
            <person name="Naranjo-Ortiz M."/>
            <person name="Looney B."/>
            <person name="Konkel Z."/>
            <person name="Slot J.C."/>
            <person name="Sakamoto Y."/>
            <person name="Steenwyk J.L."/>
            <person name="Rokas A."/>
            <person name="Carro J."/>
            <person name="Camarero S."/>
            <person name="Ferreira P."/>
            <person name="Molpeceres G."/>
            <person name="Ruiz-Duenas F.J."/>
            <person name="Serrano A."/>
            <person name="Henrissat B."/>
            <person name="Drula E."/>
            <person name="Hughes K.W."/>
            <person name="Mata J.L."/>
            <person name="Ishikawa N.K."/>
            <person name="Vargas-Isla R."/>
            <person name="Ushijima S."/>
            <person name="Smith C.A."/>
            <person name="Donoghue J."/>
            <person name="Ahrendt S."/>
            <person name="Andreopoulos W."/>
            <person name="He G."/>
            <person name="LaButti K."/>
            <person name="Lipzen A."/>
            <person name="Ng V."/>
            <person name="Riley R."/>
            <person name="Sandor L."/>
            <person name="Barry K."/>
            <person name="Martinez A.T."/>
            <person name="Xiao Y."/>
            <person name="Gibbons J.G."/>
            <person name="Terashima K."/>
            <person name="Grigoriev I.V."/>
            <person name="Hibbett D."/>
        </authorList>
    </citation>
    <scope>NUCLEOTIDE SEQUENCE</scope>
    <source>
        <strain evidence="3">Sp2 HRB7682 ss15</strain>
    </source>
</reference>
<name>A0A9W9DMJ2_9AGAR</name>
<gene>
    <name evidence="3" type="ORF">C8J55DRAFT_489803</name>
</gene>
<keyword evidence="2" id="KW-1133">Transmembrane helix</keyword>
<feature type="region of interest" description="Disordered" evidence="1">
    <location>
        <begin position="1"/>
        <end position="31"/>
    </location>
</feature>
<comment type="caution">
    <text evidence="3">The sequence shown here is derived from an EMBL/GenBank/DDBJ whole genome shotgun (WGS) entry which is preliminary data.</text>
</comment>
<feature type="transmembrane region" description="Helical" evidence="2">
    <location>
        <begin position="163"/>
        <end position="183"/>
    </location>
</feature>
<protein>
    <submittedName>
        <fullName evidence="3">Uncharacterized protein</fullName>
    </submittedName>
</protein>
<keyword evidence="2" id="KW-0472">Membrane</keyword>
<evidence type="ECO:0000313" key="3">
    <source>
        <dbReference type="EMBL" id="KAJ4477833.1"/>
    </source>
</evidence>
<keyword evidence="2" id="KW-0812">Transmembrane</keyword>
<proteinExistence type="predicted"/>
<reference evidence="3" key="1">
    <citation type="submission" date="2022-08" db="EMBL/GenBank/DDBJ databases">
        <authorList>
            <consortium name="DOE Joint Genome Institute"/>
            <person name="Min B."/>
            <person name="Riley R."/>
            <person name="Sierra-Patev S."/>
            <person name="Naranjo-Ortiz M."/>
            <person name="Looney B."/>
            <person name="Konkel Z."/>
            <person name="Slot J.C."/>
            <person name="Sakamoto Y."/>
            <person name="Steenwyk J.L."/>
            <person name="Rokas A."/>
            <person name="Carro J."/>
            <person name="Camarero S."/>
            <person name="Ferreira P."/>
            <person name="Molpeceres G."/>
            <person name="Ruiz-Duenas F.J."/>
            <person name="Serrano A."/>
            <person name="Henrissat B."/>
            <person name="Drula E."/>
            <person name="Hughes K.W."/>
            <person name="Mata J.L."/>
            <person name="Ishikawa N.K."/>
            <person name="Vargas-Isla R."/>
            <person name="Ushijima S."/>
            <person name="Smith C.A."/>
            <person name="Ahrendt S."/>
            <person name="Andreopoulos W."/>
            <person name="He G."/>
            <person name="Labutti K."/>
            <person name="Lipzen A."/>
            <person name="Ng V."/>
            <person name="Sandor L."/>
            <person name="Barry K."/>
            <person name="Martinez A.T."/>
            <person name="Xiao Y."/>
            <person name="Gibbons J.G."/>
            <person name="Terashima K."/>
            <person name="Hibbett D.S."/>
            <person name="Grigoriev I.V."/>
        </authorList>
    </citation>
    <scope>NUCLEOTIDE SEQUENCE</scope>
    <source>
        <strain evidence="3">Sp2 HRB7682 ss15</strain>
    </source>
</reference>
<evidence type="ECO:0000256" key="1">
    <source>
        <dbReference type="SAM" id="MobiDB-lite"/>
    </source>
</evidence>
<organism evidence="3 4">
    <name type="scientific">Lentinula lateritia</name>
    <dbReference type="NCBI Taxonomy" id="40482"/>
    <lineage>
        <taxon>Eukaryota</taxon>
        <taxon>Fungi</taxon>
        <taxon>Dikarya</taxon>
        <taxon>Basidiomycota</taxon>
        <taxon>Agaricomycotina</taxon>
        <taxon>Agaricomycetes</taxon>
        <taxon>Agaricomycetidae</taxon>
        <taxon>Agaricales</taxon>
        <taxon>Marasmiineae</taxon>
        <taxon>Omphalotaceae</taxon>
        <taxon>Lentinula</taxon>
    </lineage>
</organism>
<dbReference type="AlphaFoldDB" id="A0A9W9DMJ2"/>
<accession>A0A9W9DMJ2</accession>
<dbReference type="Proteomes" id="UP001150238">
    <property type="component" value="Unassembled WGS sequence"/>
</dbReference>
<sequence length="187" mass="21234">MSTTVRFASPLEPDTQVAQGQKPGRKTRAKAPAYETHGRLVLGFAFSIEELQKRALERLPEYQDLSEQSPLPLMQMISTAQSLVYLLCDDIDHLWPQAFKSLGMGPNRNGLHIVALSHNKDSDRLRMPTREQTEEMRKILDCGEAKWYKDLVPPSKFNFRASITAYIPTIGHLVMMLLLSYPLSFLS</sequence>
<evidence type="ECO:0000313" key="4">
    <source>
        <dbReference type="Proteomes" id="UP001150238"/>
    </source>
</evidence>